<evidence type="ECO:0000256" key="3">
    <source>
        <dbReference type="ARBA" id="ARBA00022801"/>
    </source>
</evidence>
<dbReference type="GO" id="GO:0006508">
    <property type="term" value="P:proteolysis"/>
    <property type="evidence" value="ECO:0007669"/>
    <property type="project" value="UniProtKB-KW"/>
</dbReference>
<dbReference type="SMART" id="SM00645">
    <property type="entry name" value="Pept_C1"/>
    <property type="match status" value="1"/>
</dbReference>
<comment type="similarity">
    <text evidence="1">Belongs to the peptidase C1 family.</text>
</comment>
<evidence type="ECO:0000313" key="10">
    <source>
        <dbReference type="Proteomes" id="UP000515154"/>
    </source>
</evidence>
<evidence type="ECO:0000256" key="6">
    <source>
        <dbReference type="ARBA" id="ARBA00023157"/>
    </source>
</evidence>
<dbReference type="InterPro" id="IPR000668">
    <property type="entry name" value="Peptidase_C1A_C"/>
</dbReference>
<dbReference type="InterPro" id="IPR038765">
    <property type="entry name" value="Papain-like_cys_pep_sf"/>
</dbReference>
<organism evidence="10 11">
    <name type="scientific">Octopus sinensis</name>
    <name type="common">East Asian common octopus</name>
    <dbReference type="NCBI Taxonomy" id="2607531"/>
    <lineage>
        <taxon>Eukaryota</taxon>
        <taxon>Metazoa</taxon>
        <taxon>Spiralia</taxon>
        <taxon>Lophotrochozoa</taxon>
        <taxon>Mollusca</taxon>
        <taxon>Cephalopoda</taxon>
        <taxon>Coleoidea</taxon>
        <taxon>Octopodiformes</taxon>
        <taxon>Octopoda</taxon>
        <taxon>Incirrata</taxon>
        <taxon>Octopodidae</taxon>
        <taxon>Octopus</taxon>
    </lineage>
</organism>
<dbReference type="SMART" id="SM00848">
    <property type="entry name" value="Inhibitor_I29"/>
    <property type="match status" value="1"/>
</dbReference>
<feature type="signal peptide" evidence="7">
    <location>
        <begin position="1"/>
        <end position="21"/>
    </location>
</feature>
<keyword evidence="7" id="KW-0732">Signal</keyword>
<evidence type="ECO:0000256" key="5">
    <source>
        <dbReference type="ARBA" id="ARBA00023145"/>
    </source>
</evidence>
<dbReference type="FunFam" id="3.90.70.10:FF:000087">
    <property type="entry name" value="Counting factor associated protein D"/>
    <property type="match status" value="1"/>
</dbReference>
<keyword evidence="3" id="KW-0378">Hydrolase</keyword>
<feature type="domain" description="Cathepsin propeptide inhibitor" evidence="9">
    <location>
        <begin position="243"/>
        <end position="299"/>
    </location>
</feature>
<sequence length="546" mass="61091">MTSRILPCLVSLSVLLSIVTAKPQQTPPIPDFGKQYGLMGTLSLPYAELNEPVIAYVDLINNRSRINYYHGIVSMLMLGGKGDYGEAYTLAYVTTYNDFNKRSCFKVDGTSDGKIVPQIALPDLSDYKFIGRSTYIDFRIQIFEKVEKIGSKTNTYTMWVTDDSQYPLRFEMMGYDAMFGSHYDKYTINYKVFNKGPPDESLFVIPSTMKCTGFPGPGDKHLASMNPMLELVNRKTSYVDDMFEEFKQKHSKSYNNEKEHSKRKHHFLQNLRYIDSKNRAGLTYTLAVNHLADYSEAELKVLRGYKSSGQKNNGLPFDESLIHDSSIPESKDWRLEGAVTQVKDQAVCGSCWSFGTTGTIEGAYFLKTGNLVRLSQQELMDCSWGEGNNGCDGGEDFRAYDWIMKTGGLTSEDSYGAYLAIDGKCHYNSTKPVLNLKGYVNVTSGSEDALKAAIFKFGPVSVAIDAAHKSLSFYANGVYYEEKCGSGPDSLDHAVLAVGYGELNGEPYWLVKNSWSTYWGNNGYVLMSRKNNNCGVTTSPTYVIIE</sequence>
<name>A0A6P7SLT3_9MOLL</name>
<evidence type="ECO:0000256" key="1">
    <source>
        <dbReference type="ARBA" id="ARBA00008455"/>
    </source>
</evidence>
<dbReference type="GO" id="GO:0008234">
    <property type="term" value="F:cysteine-type peptidase activity"/>
    <property type="evidence" value="ECO:0007669"/>
    <property type="project" value="UniProtKB-KW"/>
</dbReference>
<dbReference type="SUPFAM" id="SSF54001">
    <property type="entry name" value="Cysteine proteinases"/>
    <property type="match status" value="1"/>
</dbReference>
<dbReference type="Gene3D" id="3.90.70.10">
    <property type="entry name" value="Cysteine proteinases"/>
    <property type="match status" value="1"/>
</dbReference>
<dbReference type="PRINTS" id="PR00705">
    <property type="entry name" value="PAPAIN"/>
</dbReference>
<evidence type="ECO:0000259" key="9">
    <source>
        <dbReference type="SMART" id="SM00848"/>
    </source>
</evidence>
<evidence type="ECO:0000256" key="4">
    <source>
        <dbReference type="ARBA" id="ARBA00022807"/>
    </source>
</evidence>
<feature type="chain" id="PRO_5027589628" evidence="7">
    <location>
        <begin position="22"/>
        <end position="546"/>
    </location>
</feature>
<keyword evidence="4" id="KW-0788">Thiol protease</keyword>
<evidence type="ECO:0000256" key="2">
    <source>
        <dbReference type="ARBA" id="ARBA00022670"/>
    </source>
</evidence>
<dbReference type="InterPro" id="IPR013128">
    <property type="entry name" value="Peptidase_C1A"/>
</dbReference>
<gene>
    <name evidence="11" type="primary">LOC115214061</name>
</gene>
<dbReference type="InterPro" id="IPR039417">
    <property type="entry name" value="Peptidase_C1A_papain-like"/>
</dbReference>
<dbReference type="Pfam" id="PF08246">
    <property type="entry name" value="Inhibitor_I29"/>
    <property type="match status" value="1"/>
</dbReference>
<dbReference type="CDD" id="cd02248">
    <property type="entry name" value="Peptidase_C1A"/>
    <property type="match status" value="1"/>
</dbReference>
<dbReference type="InterPro" id="IPR025661">
    <property type="entry name" value="Pept_asp_AS"/>
</dbReference>
<proteinExistence type="inferred from homology"/>
<evidence type="ECO:0000256" key="7">
    <source>
        <dbReference type="SAM" id="SignalP"/>
    </source>
</evidence>
<dbReference type="InterPro" id="IPR013201">
    <property type="entry name" value="Prot_inhib_I29"/>
</dbReference>
<dbReference type="AlphaFoldDB" id="A0A6P7SLT3"/>
<accession>A0A6P7SLT3</accession>
<keyword evidence="10" id="KW-1185">Reference proteome</keyword>
<dbReference type="PROSITE" id="PS00639">
    <property type="entry name" value="THIOL_PROTEASE_HIS"/>
    <property type="match status" value="1"/>
</dbReference>
<evidence type="ECO:0000259" key="8">
    <source>
        <dbReference type="SMART" id="SM00645"/>
    </source>
</evidence>
<evidence type="ECO:0000313" key="11">
    <source>
        <dbReference type="RefSeq" id="XP_029638963.1"/>
    </source>
</evidence>
<keyword evidence="2" id="KW-0645">Protease</keyword>
<dbReference type="InterPro" id="IPR000169">
    <property type="entry name" value="Pept_cys_AS"/>
</dbReference>
<dbReference type="PROSITE" id="PS00640">
    <property type="entry name" value="THIOL_PROTEASE_ASN"/>
    <property type="match status" value="1"/>
</dbReference>
<feature type="domain" description="Peptidase C1A papain C-terminal" evidence="8">
    <location>
        <begin position="327"/>
        <end position="544"/>
    </location>
</feature>
<dbReference type="Proteomes" id="UP000515154">
    <property type="component" value="Linkage group LG7"/>
</dbReference>
<dbReference type="SMR" id="A0A6P7SLT3"/>
<keyword evidence="6" id="KW-1015">Disulfide bond</keyword>
<dbReference type="PANTHER" id="PTHR12411">
    <property type="entry name" value="CYSTEINE PROTEASE FAMILY C1-RELATED"/>
    <property type="match status" value="1"/>
</dbReference>
<dbReference type="PROSITE" id="PS00139">
    <property type="entry name" value="THIOL_PROTEASE_CYS"/>
    <property type="match status" value="1"/>
</dbReference>
<dbReference type="Pfam" id="PF00112">
    <property type="entry name" value="Peptidase_C1"/>
    <property type="match status" value="1"/>
</dbReference>
<keyword evidence="5" id="KW-0865">Zymogen</keyword>
<protein>
    <submittedName>
        <fullName evidence="11">Digestive cysteine proteinase 1</fullName>
    </submittedName>
</protein>
<dbReference type="KEGG" id="osn:115214061"/>
<dbReference type="RefSeq" id="XP_029638963.1">
    <property type="nucleotide sequence ID" value="XM_029783103.2"/>
</dbReference>
<dbReference type="InterPro" id="IPR025660">
    <property type="entry name" value="Pept_his_AS"/>
</dbReference>
<reference evidence="11" key="1">
    <citation type="submission" date="2025-08" db="UniProtKB">
        <authorList>
            <consortium name="RefSeq"/>
        </authorList>
    </citation>
    <scope>IDENTIFICATION</scope>
</reference>